<keyword evidence="4" id="KW-1185">Reference proteome</keyword>
<accession>A0A1G6X9Q8</accession>
<dbReference type="Pfam" id="PF06897">
    <property type="entry name" value="DUF1269"/>
    <property type="match status" value="1"/>
</dbReference>
<keyword evidence="2" id="KW-1133">Transmembrane helix</keyword>
<dbReference type="Proteomes" id="UP000199417">
    <property type="component" value="Unassembled WGS sequence"/>
</dbReference>
<evidence type="ECO:0000313" key="4">
    <source>
        <dbReference type="Proteomes" id="UP000199417"/>
    </source>
</evidence>
<feature type="transmembrane region" description="Helical" evidence="2">
    <location>
        <begin position="66"/>
        <end position="86"/>
    </location>
</feature>
<evidence type="ECO:0000256" key="1">
    <source>
        <dbReference type="SAM" id="MobiDB-lite"/>
    </source>
</evidence>
<proteinExistence type="predicted"/>
<keyword evidence="2" id="KW-0472">Membrane</keyword>
<dbReference type="InterPro" id="IPR009200">
    <property type="entry name" value="DUF1269_membrane"/>
</dbReference>
<sequence length="176" mass="18000">MALDTFALLAAVYDSQDAALADYDAVHDFYVEAGLVDTYDAAVITRTDKGKVKIVKKHEQPTRQGAWGGLGIGLVGGALVALFPAVGLGAGLLLGGAGGAGLGALGGHVAAGMSRSDLKEVGELLDEGNSGLIVIAATDLEARVEQALERAAKVTKKQLEADPEQVSKEIDEASKS</sequence>
<gene>
    <name evidence="3" type="ORF">SAMN05444580_106136</name>
</gene>
<dbReference type="STRING" id="168276.SAMN05444580_106136"/>
<dbReference type="AlphaFoldDB" id="A0A1G6X9Q8"/>
<dbReference type="EMBL" id="FNAB01000006">
    <property type="protein sequence ID" value="SDD74874.1"/>
    <property type="molecule type" value="Genomic_DNA"/>
</dbReference>
<name>A0A1G6X9Q8_9NOCA</name>
<evidence type="ECO:0000313" key="3">
    <source>
        <dbReference type="EMBL" id="SDD74874.1"/>
    </source>
</evidence>
<organism evidence="3 4">
    <name type="scientific">Rhodococcus tukisamuensis</name>
    <dbReference type="NCBI Taxonomy" id="168276"/>
    <lineage>
        <taxon>Bacteria</taxon>
        <taxon>Bacillati</taxon>
        <taxon>Actinomycetota</taxon>
        <taxon>Actinomycetes</taxon>
        <taxon>Mycobacteriales</taxon>
        <taxon>Nocardiaceae</taxon>
        <taxon>Rhodococcus</taxon>
    </lineage>
</organism>
<feature type="transmembrane region" description="Helical" evidence="2">
    <location>
        <begin position="92"/>
        <end position="111"/>
    </location>
</feature>
<evidence type="ECO:0000256" key="2">
    <source>
        <dbReference type="SAM" id="Phobius"/>
    </source>
</evidence>
<protein>
    <submittedName>
        <fullName evidence="3">Uncharacterized membrane protein</fullName>
    </submittedName>
</protein>
<reference evidence="3 4" key="1">
    <citation type="submission" date="2016-10" db="EMBL/GenBank/DDBJ databases">
        <authorList>
            <person name="de Groot N.N."/>
        </authorList>
    </citation>
    <scope>NUCLEOTIDE SEQUENCE [LARGE SCALE GENOMIC DNA]</scope>
    <source>
        <strain evidence="3 4">JCM 11308</strain>
    </source>
</reference>
<dbReference type="RefSeq" id="WP_072845165.1">
    <property type="nucleotide sequence ID" value="NZ_FNAB01000006.1"/>
</dbReference>
<feature type="region of interest" description="Disordered" evidence="1">
    <location>
        <begin position="155"/>
        <end position="176"/>
    </location>
</feature>
<keyword evidence="2" id="KW-0812">Transmembrane</keyword>